<comment type="similarity">
    <text evidence="1 6">Belongs to the ferritin family.</text>
</comment>
<evidence type="ECO:0000256" key="6">
    <source>
        <dbReference type="RuleBase" id="RU361145"/>
    </source>
</evidence>
<keyword evidence="3 5" id="KW-0479">Metal-binding</keyword>
<dbReference type="FunFam" id="1.20.1260.10:FF:000002">
    <property type="entry name" value="Ferritin, mitochondrial"/>
    <property type="match status" value="1"/>
</dbReference>
<dbReference type="GO" id="GO:0005737">
    <property type="term" value="C:cytoplasm"/>
    <property type="evidence" value="ECO:0007669"/>
    <property type="project" value="TreeGrafter"/>
</dbReference>
<feature type="domain" description="Ferritin-like diiron" evidence="7">
    <location>
        <begin position="7"/>
        <end position="156"/>
    </location>
</feature>
<comment type="function">
    <text evidence="6">Stores iron in a soluble, non-toxic, readily available form. Important for iron homeostasis. Iron is taken up in the ferrous form and deposited as ferric hydroxides after oxidation.</text>
</comment>
<dbReference type="InterPro" id="IPR012347">
    <property type="entry name" value="Ferritin-like"/>
</dbReference>
<accession>A0A4W3GAD9</accession>
<name>A0A4W3GAD9_CALMI</name>
<reference evidence="9" key="2">
    <citation type="journal article" date="2007" name="PLoS Biol.">
        <title>Survey sequencing and comparative analysis of the elephant shark (Callorhinchus milii) genome.</title>
        <authorList>
            <person name="Venkatesh B."/>
            <person name="Kirkness E.F."/>
            <person name="Loh Y.H."/>
            <person name="Halpern A.L."/>
            <person name="Lee A.P."/>
            <person name="Johnson J."/>
            <person name="Dandona N."/>
            <person name="Viswanathan L.D."/>
            <person name="Tay A."/>
            <person name="Venter J.C."/>
            <person name="Strausberg R.L."/>
            <person name="Brenner S."/>
        </authorList>
    </citation>
    <scope>NUCLEOTIDE SEQUENCE [LARGE SCALE GENOMIC DNA]</scope>
</reference>
<proteinExistence type="inferred from homology"/>
<reference evidence="8" key="4">
    <citation type="submission" date="2025-08" db="UniProtKB">
        <authorList>
            <consortium name="Ensembl"/>
        </authorList>
    </citation>
    <scope>IDENTIFICATION</scope>
</reference>
<keyword evidence="2 6" id="KW-0409">Iron storage</keyword>
<dbReference type="GO" id="GO:0008199">
    <property type="term" value="F:ferric iron binding"/>
    <property type="evidence" value="ECO:0007669"/>
    <property type="project" value="InterPro"/>
</dbReference>
<feature type="binding site" evidence="5">
    <location>
        <position position="24"/>
    </location>
    <ligand>
        <name>Fe cation</name>
        <dbReference type="ChEBI" id="CHEBI:24875"/>
        <label>1</label>
    </ligand>
</feature>
<organism evidence="8 9">
    <name type="scientific">Callorhinchus milii</name>
    <name type="common">Ghost shark</name>
    <dbReference type="NCBI Taxonomy" id="7868"/>
    <lineage>
        <taxon>Eukaryota</taxon>
        <taxon>Metazoa</taxon>
        <taxon>Chordata</taxon>
        <taxon>Craniata</taxon>
        <taxon>Vertebrata</taxon>
        <taxon>Chondrichthyes</taxon>
        <taxon>Holocephali</taxon>
        <taxon>Chimaeriformes</taxon>
        <taxon>Callorhinchidae</taxon>
        <taxon>Callorhinchus</taxon>
    </lineage>
</organism>
<dbReference type="SUPFAM" id="SSF47240">
    <property type="entry name" value="Ferritin-like"/>
    <property type="match status" value="1"/>
</dbReference>
<dbReference type="Proteomes" id="UP000314986">
    <property type="component" value="Unassembled WGS sequence"/>
</dbReference>
<evidence type="ECO:0000313" key="8">
    <source>
        <dbReference type="Ensembl" id="ENSCMIP00000000058.1"/>
    </source>
</evidence>
<sequence length="197" mass="23057">MESRIRQNYCPDCERAINRLINQEYYTSYVYLAMSFFFERDDVALKHFARFFHGMSEAERRAAEELIDYQKRRGGRMYLQSVEKPAQSEWQNGLEALQCALQLQKSLNQSLQELHHLAADRNDPQFFSERRHRCRDGPTDLRGLNSTRVNCANELCACEGWCRFESTFSPRGTRRAEKEKVGGKIEGEVLFFLLPSP</sequence>
<evidence type="ECO:0000256" key="1">
    <source>
        <dbReference type="ARBA" id="ARBA00007513"/>
    </source>
</evidence>
<protein>
    <recommendedName>
        <fullName evidence="6">Ferritin</fullName>
    </recommendedName>
</protein>
<evidence type="ECO:0000256" key="3">
    <source>
        <dbReference type="ARBA" id="ARBA00022723"/>
    </source>
</evidence>
<dbReference type="PANTHER" id="PTHR11431">
    <property type="entry name" value="FERRITIN"/>
    <property type="match status" value="1"/>
</dbReference>
<evidence type="ECO:0000313" key="9">
    <source>
        <dbReference type="Proteomes" id="UP000314986"/>
    </source>
</evidence>
<feature type="binding site" evidence="5">
    <location>
        <position position="59"/>
    </location>
    <ligand>
        <name>Fe cation</name>
        <dbReference type="ChEBI" id="CHEBI:24875"/>
        <label>1</label>
    </ligand>
</feature>
<dbReference type="Pfam" id="PF00210">
    <property type="entry name" value="Ferritin"/>
    <property type="match status" value="1"/>
</dbReference>
<dbReference type="PROSITE" id="PS50905">
    <property type="entry name" value="FERRITIN_LIKE"/>
    <property type="match status" value="1"/>
</dbReference>
<dbReference type="InParanoid" id="A0A4W3GAD9"/>
<gene>
    <name evidence="8" type="primary">LOC103191598</name>
</gene>
<dbReference type="Ensembl" id="ENSCMIT00000000082.1">
    <property type="protein sequence ID" value="ENSCMIP00000000058.1"/>
    <property type="gene ID" value="ENSCMIG00000000065.1"/>
</dbReference>
<dbReference type="Gene3D" id="1.20.1260.10">
    <property type="match status" value="1"/>
</dbReference>
<reference evidence="9" key="1">
    <citation type="journal article" date="2006" name="Science">
        <title>Ancient noncoding elements conserved in the human genome.</title>
        <authorList>
            <person name="Venkatesh B."/>
            <person name="Kirkness E.F."/>
            <person name="Loh Y.H."/>
            <person name="Halpern A.L."/>
            <person name="Lee A.P."/>
            <person name="Johnson J."/>
            <person name="Dandona N."/>
            <person name="Viswanathan L.D."/>
            <person name="Tay A."/>
            <person name="Venter J.C."/>
            <person name="Strausberg R.L."/>
            <person name="Brenner S."/>
        </authorList>
    </citation>
    <scope>NUCLEOTIDE SEQUENCE [LARGE SCALE GENOMIC DNA]</scope>
</reference>
<dbReference type="InterPro" id="IPR009078">
    <property type="entry name" value="Ferritin-like_SF"/>
</dbReference>
<evidence type="ECO:0000259" key="7">
    <source>
        <dbReference type="PROSITE" id="PS50905"/>
    </source>
</evidence>
<dbReference type="InterPro" id="IPR008331">
    <property type="entry name" value="Ferritin_DPS_dom"/>
</dbReference>
<evidence type="ECO:0000256" key="4">
    <source>
        <dbReference type="ARBA" id="ARBA00023004"/>
    </source>
</evidence>
<reference evidence="8" key="5">
    <citation type="submission" date="2025-09" db="UniProtKB">
        <authorList>
            <consortium name="Ensembl"/>
        </authorList>
    </citation>
    <scope>IDENTIFICATION</scope>
</reference>
<dbReference type="GO" id="GO:0006826">
    <property type="term" value="P:iron ion transport"/>
    <property type="evidence" value="ECO:0007669"/>
    <property type="project" value="InterPro"/>
</dbReference>
<dbReference type="GO" id="GO:0008198">
    <property type="term" value="F:ferrous iron binding"/>
    <property type="evidence" value="ECO:0007669"/>
    <property type="project" value="TreeGrafter"/>
</dbReference>
<dbReference type="GO" id="GO:0006879">
    <property type="term" value="P:intracellular iron ion homeostasis"/>
    <property type="evidence" value="ECO:0007669"/>
    <property type="project" value="UniProtKB-KW"/>
</dbReference>
<keyword evidence="9" id="KW-1185">Reference proteome</keyword>
<dbReference type="InterPro" id="IPR009040">
    <property type="entry name" value="Ferritin-like_diiron"/>
</dbReference>
<dbReference type="AlphaFoldDB" id="A0A4W3GAD9"/>
<reference evidence="9" key="3">
    <citation type="journal article" date="2014" name="Nature">
        <title>Elephant shark genome provides unique insights into gnathostome evolution.</title>
        <authorList>
            <consortium name="International Elephant Shark Genome Sequencing Consortium"/>
            <person name="Venkatesh B."/>
            <person name="Lee A.P."/>
            <person name="Ravi V."/>
            <person name="Maurya A.K."/>
            <person name="Lian M.M."/>
            <person name="Swann J.B."/>
            <person name="Ohta Y."/>
            <person name="Flajnik M.F."/>
            <person name="Sutoh Y."/>
            <person name="Kasahara M."/>
            <person name="Hoon S."/>
            <person name="Gangu V."/>
            <person name="Roy S.W."/>
            <person name="Irimia M."/>
            <person name="Korzh V."/>
            <person name="Kondrychyn I."/>
            <person name="Lim Z.W."/>
            <person name="Tay B.H."/>
            <person name="Tohari S."/>
            <person name="Kong K.W."/>
            <person name="Ho S."/>
            <person name="Lorente-Galdos B."/>
            <person name="Quilez J."/>
            <person name="Marques-Bonet T."/>
            <person name="Raney B.J."/>
            <person name="Ingham P.W."/>
            <person name="Tay A."/>
            <person name="Hillier L.W."/>
            <person name="Minx P."/>
            <person name="Boehm T."/>
            <person name="Wilson R.K."/>
            <person name="Brenner S."/>
            <person name="Warren W.C."/>
        </authorList>
    </citation>
    <scope>NUCLEOTIDE SEQUENCE [LARGE SCALE GENOMIC DNA]</scope>
</reference>
<dbReference type="GeneTree" id="ENSGT00950000182841"/>
<evidence type="ECO:0000256" key="2">
    <source>
        <dbReference type="ARBA" id="ARBA00022434"/>
    </source>
</evidence>
<evidence type="ECO:0000256" key="5">
    <source>
        <dbReference type="PIRSR" id="PIRSR601519-1"/>
    </source>
</evidence>
<dbReference type="CDD" id="cd01056">
    <property type="entry name" value="Euk_Ferritin"/>
    <property type="match status" value="1"/>
</dbReference>
<dbReference type="PANTHER" id="PTHR11431:SF75">
    <property type="entry name" value="FERRITIN"/>
    <property type="match status" value="1"/>
</dbReference>
<dbReference type="InterPro" id="IPR001519">
    <property type="entry name" value="Ferritin"/>
</dbReference>
<keyword evidence="4 5" id="KW-0408">Iron</keyword>